<dbReference type="GO" id="GO:0006099">
    <property type="term" value="P:tricarboxylic acid cycle"/>
    <property type="evidence" value="ECO:0007669"/>
    <property type="project" value="UniProtKB-UniPathway"/>
</dbReference>
<dbReference type="InterPro" id="IPR000551">
    <property type="entry name" value="MerR-type_HTH_dom"/>
</dbReference>
<dbReference type="AlphaFoldDB" id="A0A2U1CNK8"/>
<name>A0A2U1CNK8_9BURK</name>
<dbReference type="InterPro" id="IPR016143">
    <property type="entry name" value="Citrate_synth-like_sm_a-sub"/>
</dbReference>
<dbReference type="SUPFAM" id="SSF46955">
    <property type="entry name" value="Putative DNA-binding domain"/>
    <property type="match status" value="1"/>
</dbReference>
<dbReference type="GO" id="GO:0006355">
    <property type="term" value="P:regulation of DNA-templated transcription"/>
    <property type="evidence" value="ECO:0007669"/>
    <property type="project" value="InterPro"/>
</dbReference>
<dbReference type="Gene3D" id="1.10.230.10">
    <property type="entry name" value="Cytochrome P450-Terp, domain 2"/>
    <property type="match status" value="1"/>
</dbReference>
<comment type="similarity">
    <text evidence="2">Belongs to the citrate synthase family.</text>
</comment>
<comment type="pathway">
    <text evidence="1">Carbohydrate metabolism; tricarboxylic acid cycle; isocitrate from oxaloacetate: step 1/2.</text>
</comment>
<evidence type="ECO:0000256" key="4">
    <source>
        <dbReference type="ARBA" id="ARBA00022679"/>
    </source>
</evidence>
<dbReference type="OrthoDB" id="9800864at2"/>
<dbReference type="GO" id="GO:0005829">
    <property type="term" value="C:cytosol"/>
    <property type="evidence" value="ECO:0007669"/>
    <property type="project" value="TreeGrafter"/>
</dbReference>
<keyword evidence="7" id="KW-1185">Reference proteome</keyword>
<dbReference type="GO" id="GO:0003677">
    <property type="term" value="F:DNA binding"/>
    <property type="evidence" value="ECO:0007669"/>
    <property type="project" value="InterPro"/>
</dbReference>
<protein>
    <recommendedName>
        <fullName evidence="3">citrate synthase (unknown stereospecificity)</fullName>
        <ecNumber evidence="3">2.3.3.16</ecNumber>
    </recommendedName>
</protein>
<dbReference type="Gene3D" id="1.10.580.10">
    <property type="entry name" value="Citrate Synthase, domain 1"/>
    <property type="match status" value="1"/>
</dbReference>
<dbReference type="InterPro" id="IPR016142">
    <property type="entry name" value="Citrate_synth-like_lrg_a-sub"/>
</dbReference>
<dbReference type="InterPro" id="IPR036969">
    <property type="entry name" value="Citrate_synthase_sf"/>
</dbReference>
<evidence type="ECO:0000313" key="6">
    <source>
        <dbReference type="EMBL" id="PVY62592.1"/>
    </source>
</evidence>
<dbReference type="Pfam" id="PF00285">
    <property type="entry name" value="Citrate_synt"/>
    <property type="match status" value="1"/>
</dbReference>
<accession>A0A2U1CNK8</accession>
<dbReference type="Gene3D" id="1.10.1660.10">
    <property type="match status" value="1"/>
</dbReference>
<dbReference type="PROSITE" id="PS50937">
    <property type="entry name" value="HTH_MERR_2"/>
    <property type="match status" value="1"/>
</dbReference>
<evidence type="ECO:0000256" key="2">
    <source>
        <dbReference type="ARBA" id="ARBA00010566"/>
    </source>
</evidence>
<dbReference type="Pfam" id="PF12728">
    <property type="entry name" value="HTH_17"/>
    <property type="match status" value="1"/>
</dbReference>
<dbReference type="EC" id="2.3.3.16" evidence="3"/>
<evidence type="ECO:0000259" key="5">
    <source>
        <dbReference type="PROSITE" id="PS50937"/>
    </source>
</evidence>
<dbReference type="InterPro" id="IPR041657">
    <property type="entry name" value="HTH_17"/>
</dbReference>
<dbReference type="STRING" id="1231391.GCA_000308195_02132"/>
<reference evidence="6 7" key="1">
    <citation type="submission" date="2018-04" db="EMBL/GenBank/DDBJ databases">
        <title>Genomic Encyclopedia of Type Strains, Phase IV (KMG-IV): sequencing the most valuable type-strain genomes for metagenomic binning, comparative biology and taxonomic classification.</title>
        <authorList>
            <person name="Goeker M."/>
        </authorList>
    </citation>
    <scope>NUCLEOTIDE SEQUENCE [LARGE SCALE GENOMIC DNA]</scope>
    <source>
        <strain evidence="6 7">DSM 10065</strain>
    </source>
</reference>
<comment type="caution">
    <text evidence="6">The sequence shown here is derived from an EMBL/GenBank/DDBJ whole genome shotgun (WGS) entry which is preliminary data.</text>
</comment>
<dbReference type="PANTHER" id="PTHR11739">
    <property type="entry name" value="CITRATE SYNTHASE"/>
    <property type="match status" value="1"/>
</dbReference>
<sequence length="418" mass="45569">MENPDYLTRDEAARALGVKPATLYAYVSRGLLRRAKDHARRRSMYLREDVERLKARHPGPPVKAETASRALRWGEPVVNTNITYIDSTGPFYRNRKASELADSGISFETVVHLLLAGVWQPGIEAWPELETPAYCQKALALGMKGVESDDVSKVLARAILALGMSGGGARELAGNRVQAERLIIQTLAGCLGYFSPAKRFVHRRANEPIAVQVLRAAACEPTEDNRSAVNQALVLLADHELASASFASRIAASTNSDLFSCVAAALCVHAGSSTVAATTAVDERLFEPLSRRNWSEMQRFAAQRGTSLFGFNHPLYPKGDPRAEYLLRLASKLKPMDPKVPMLLEFLAQAKAESSVLPGIAVALVILARSVGMPRDGASVLWILSRSVGWMAHALEQRTQGFMLRPRARYVGGEPGAL</sequence>
<evidence type="ECO:0000256" key="3">
    <source>
        <dbReference type="ARBA" id="ARBA00012972"/>
    </source>
</evidence>
<keyword evidence="4" id="KW-0808">Transferase</keyword>
<dbReference type="PRINTS" id="PR00143">
    <property type="entry name" value="CITRTSNTHASE"/>
</dbReference>
<evidence type="ECO:0000313" key="7">
    <source>
        <dbReference type="Proteomes" id="UP000246145"/>
    </source>
</evidence>
<dbReference type="GO" id="GO:0036440">
    <property type="term" value="F:citrate synthase activity"/>
    <property type="evidence" value="ECO:0007669"/>
    <property type="project" value="UniProtKB-EC"/>
</dbReference>
<dbReference type="UniPathway" id="UPA00223">
    <property type="reaction ID" value="UER00717"/>
</dbReference>
<dbReference type="Proteomes" id="UP000246145">
    <property type="component" value="Unassembled WGS sequence"/>
</dbReference>
<dbReference type="PANTHER" id="PTHR11739:SF4">
    <property type="entry name" value="CITRATE SYNTHASE, PEROXISOMAL"/>
    <property type="match status" value="1"/>
</dbReference>
<dbReference type="InterPro" id="IPR002020">
    <property type="entry name" value="Citrate_synthase"/>
</dbReference>
<dbReference type="GO" id="GO:0005975">
    <property type="term" value="P:carbohydrate metabolic process"/>
    <property type="evidence" value="ECO:0007669"/>
    <property type="project" value="TreeGrafter"/>
</dbReference>
<gene>
    <name evidence="6" type="ORF">C7440_2086</name>
</gene>
<feature type="domain" description="HTH merR-type" evidence="5">
    <location>
        <begin position="11"/>
        <end position="54"/>
    </location>
</feature>
<proteinExistence type="inferred from homology"/>
<organism evidence="6 7">
    <name type="scientific">Pusillimonas noertemannii</name>
    <dbReference type="NCBI Taxonomy" id="305977"/>
    <lineage>
        <taxon>Bacteria</taxon>
        <taxon>Pseudomonadati</taxon>
        <taxon>Pseudomonadota</taxon>
        <taxon>Betaproteobacteria</taxon>
        <taxon>Burkholderiales</taxon>
        <taxon>Alcaligenaceae</taxon>
        <taxon>Pusillimonas</taxon>
    </lineage>
</organism>
<dbReference type="RefSeq" id="WP_116518453.1">
    <property type="nucleotide sequence ID" value="NZ_JACCEX010000002.1"/>
</dbReference>
<dbReference type="InterPro" id="IPR009061">
    <property type="entry name" value="DNA-bd_dom_put_sf"/>
</dbReference>
<dbReference type="EMBL" id="QEKO01000002">
    <property type="protein sequence ID" value="PVY62592.1"/>
    <property type="molecule type" value="Genomic_DNA"/>
</dbReference>
<dbReference type="SUPFAM" id="SSF48256">
    <property type="entry name" value="Citrate synthase"/>
    <property type="match status" value="1"/>
</dbReference>
<evidence type="ECO:0000256" key="1">
    <source>
        <dbReference type="ARBA" id="ARBA00004751"/>
    </source>
</evidence>